<dbReference type="Gene3D" id="1.10.10.10">
    <property type="entry name" value="Winged helix-like DNA-binding domain superfamily/Winged helix DNA-binding domain"/>
    <property type="match status" value="1"/>
</dbReference>
<protein>
    <submittedName>
        <fullName evidence="2">Transcriptional regulator, MarR family</fullName>
    </submittedName>
</protein>
<dbReference type="Pfam" id="PF00480">
    <property type="entry name" value="ROK"/>
    <property type="match status" value="1"/>
</dbReference>
<accession>A0A1W1UA91</accession>
<dbReference type="PROSITE" id="PS01125">
    <property type="entry name" value="ROK"/>
    <property type="match status" value="1"/>
</dbReference>
<evidence type="ECO:0000313" key="2">
    <source>
        <dbReference type="EMBL" id="SMB77963.1"/>
    </source>
</evidence>
<dbReference type="PANTHER" id="PTHR18964">
    <property type="entry name" value="ROK (REPRESSOR, ORF, KINASE) FAMILY"/>
    <property type="match status" value="1"/>
</dbReference>
<reference evidence="2 3" key="1">
    <citation type="submission" date="2017-04" db="EMBL/GenBank/DDBJ databases">
        <authorList>
            <person name="Afonso C.L."/>
            <person name="Miller P.J."/>
            <person name="Scott M.A."/>
            <person name="Spackman E."/>
            <person name="Goraichik I."/>
            <person name="Dimitrov K.M."/>
            <person name="Suarez D.L."/>
            <person name="Swayne D.E."/>
        </authorList>
    </citation>
    <scope>NUCLEOTIDE SEQUENCE [LARGE SCALE GENOMIC DNA]</scope>
    <source>
        <strain evidence="2 3">KR-140</strain>
    </source>
</reference>
<dbReference type="SUPFAM" id="SSF53067">
    <property type="entry name" value="Actin-like ATPase domain"/>
    <property type="match status" value="1"/>
</dbReference>
<organism evidence="2 3">
    <name type="scientific">Deinococcus hopiensis KR-140</name>
    <dbReference type="NCBI Taxonomy" id="695939"/>
    <lineage>
        <taxon>Bacteria</taxon>
        <taxon>Thermotogati</taxon>
        <taxon>Deinococcota</taxon>
        <taxon>Deinococci</taxon>
        <taxon>Deinococcales</taxon>
        <taxon>Deinococcaceae</taxon>
        <taxon>Deinococcus</taxon>
    </lineage>
</organism>
<dbReference type="InterPro" id="IPR049874">
    <property type="entry name" value="ROK_cs"/>
</dbReference>
<name>A0A1W1UA91_9DEIO</name>
<dbReference type="Gene3D" id="3.30.420.40">
    <property type="match status" value="2"/>
</dbReference>
<keyword evidence="3" id="KW-1185">Reference proteome</keyword>
<dbReference type="AlphaFoldDB" id="A0A1W1UA91"/>
<sequence>MTHFISTEESQILEGTFWREHTTRQYLSQVTGFSRNKVSSLVSNLLSHGFMQEVGPQPHWRGKNHHLTLNAGLGYLIGVDLGWTSVTVALSTANMTVLHSLNKTLGPYQDQDAVLACITTLIEQVLGLQEIQAHEVLAIGLGLPATVNIEGGLLSVEHLPQWSYAGIHTHLSRAFGVRVFLDNDANIMALGELWIQRRQHPQSEVENMIVIKVGHGIGAGIIANGQLYRGHDGAAGDIGHICIDPEGPVCHCGRRGCLERLASARFIVEAAQRQAALKGSSLGQRFLSPDQIRYEAVLHACREGDPEALEIIQRAGVRLGNVISNFVNFFNPSKVLIGGKIALAGPLLLASIRQTVYSRSQPISSRHLSVDYTQLNERSTVCGALALALLSAFRDAANPQPLHFLQP</sequence>
<comment type="similarity">
    <text evidence="1">Belongs to the ROK (NagC/XylR) family.</text>
</comment>
<dbReference type="RefSeq" id="WP_084045065.1">
    <property type="nucleotide sequence ID" value="NZ_FWWU01000001.1"/>
</dbReference>
<gene>
    <name evidence="2" type="ORF">SAMN00790413_04029</name>
</gene>
<proteinExistence type="inferred from homology"/>
<evidence type="ECO:0000256" key="1">
    <source>
        <dbReference type="ARBA" id="ARBA00006479"/>
    </source>
</evidence>
<dbReference type="PANTHER" id="PTHR18964:SF149">
    <property type="entry name" value="BIFUNCTIONAL UDP-N-ACETYLGLUCOSAMINE 2-EPIMERASE_N-ACETYLMANNOSAMINE KINASE"/>
    <property type="match status" value="1"/>
</dbReference>
<dbReference type="InterPro" id="IPR043129">
    <property type="entry name" value="ATPase_NBD"/>
</dbReference>
<evidence type="ECO:0000313" key="3">
    <source>
        <dbReference type="Proteomes" id="UP000192582"/>
    </source>
</evidence>
<dbReference type="InterPro" id="IPR000600">
    <property type="entry name" value="ROK"/>
</dbReference>
<dbReference type="EMBL" id="FWWU01000001">
    <property type="protein sequence ID" value="SMB77963.1"/>
    <property type="molecule type" value="Genomic_DNA"/>
</dbReference>
<dbReference type="STRING" id="695939.SAMN00790413_04029"/>
<dbReference type="Proteomes" id="UP000192582">
    <property type="component" value="Unassembled WGS sequence"/>
</dbReference>
<dbReference type="InterPro" id="IPR036388">
    <property type="entry name" value="WH-like_DNA-bd_sf"/>
</dbReference>
<dbReference type="OrthoDB" id="9796533at2"/>